<proteinExistence type="predicted"/>
<reference evidence="1" key="1">
    <citation type="submission" date="2014-09" db="EMBL/GenBank/DDBJ databases">
        <authorList>
            <person name="Magalhaes I.L.F."/>
            <person name="Oliveira U."/>
            <person name="Santos F.R."/>
            <person name="Vidigal T.H.D.A."/>
            <person name="Brescovit A.D."/>
            <person name="Santos A.J."/>
        </authorList>
    </citation>
    <scope>NUCLEOTIDE SEQUENCE</scope>
    <source>
        <tissue evidence="1">Shoot tissue taken approximately 20 cm above the soil surface</tissue>
    </source>
</reference>
<reference evidence="1" key="2">
    <citation type="journal article" date="2015" name="Data Brief">
        <title>Shoot transcriptome of the giant reed, Arundo donax.</title>
        <authorList>
            <person name="Barrero R.A."/>
            <person name="Guerrero F.D."/>
            <person name="Moolhuijzen P."/>
            <person name="Goolsby J.A."/>
            <person name="Tidwell J."/>
            <person name="Bellgard S.E."/>
            <person name="Bellgard M.I."/>
        </authorList>
    </citation>
    <scope>NUCLEOTIDE SEQUENCE</scope>
    <source>
        <tissue evidence="1">Shoot tissue taken approximately 20 cm above the soil surface</tissue>
    </source>
</reference>
<evidence type="ECO:0000313" key="1">
    <source>
        <dbReference type="EMBL" id="JAD77233.1"/>
    </source>
</evidence>
<organism evidence="1">
    <name type="scientific">Arundo donax</name>
    <name type="common">Giant reed</name>
    <name type="synonym">Donax arundinaceus</name>
    <dbReference type="NCBI Taxonomy" id="35708"/>
    <lineage>
        <taxon>Eukaryota</taxon>
        <taxon>Viridiplantae</taxon>
        <taxon>Streptophyta</taxon>
        <taxon>Embryophyta</taxon>
        <taxon>Tracheophyta</taxon>
        <taxon>Spermatophyta</taxon>
        <taxon>Magnoliopsida</taxon>
        <taxon>Liliopsida</taxon>
        <taxon>Poales</taxon>
        <taxon>Poaceae</taxon>
        <taxon>PACMAD clade</taxon>
        <taxon>Arundinoideae</taxon>
        <taxon>Arundineae</taxon>
        <taxon>Arundo</taxon>
    </lineage>
</organism>
<accession>A0A0A9CS22</accession>
<name>A0A0A9CS22_ARUDO</name>
<dbReference type="AlphaFoldDB" id="A0A0A9CS22"/>
<protein>
    <submittedName>
        <fullName evidence="1">Uncharacterized protein</fullName>
    </submittedName>
</protein>
<sequence>MTCPYSILPHKLPPHLCCFEHTLSVEPSARPRPCHKYSSSMHPCCPQFHNRHQLPPEVVVSSSRQPRGCLNKSVRLIIN</sequence>
<dbReference type="EMBL" id="GBRH01220662">
    <property type="protein sequence ID" value="JAD77233.1"/>
    <property type="molecule type" value="Transcribed_RNA"/>
</dbReference>